<name>A0A445BE26_ARAHY</name>
<evidence type="ECO:0000313" key="2">
    <source>
        <dbReference type="EMBL" id="RYR36935.1"/>
    </source>
</evidence>
<evidence type="ECO:0000256" key="1">
    <source>
        <dbReference type="SAM" id="Phobius"/>
    </source>
</evidence>
<sequence length="214" mass="24637">MSSFSLDWILNSVRELMTPRRLDATSSIWSSFRFIDVSMMPMLLQFYILLACLCILDTWCVLVTFPPQKNIQASNNQGRSYNTDYKRQEYVRGLEEKSSTATNICTRGLTYTKLVSFCLTYPNGSATMKVNTGTALRNAHENVADVYSSPRRNMYWAIGAMKINETACLYVTMDMLSIPPLRTFFINYIFCDMQEQDVKSWQGKEARRLLNDAL</sequence>
<reference evidence="2 3" key="1">
    <citation type="submission" date="2019-01" db="EMBL/GenBank/DDBJ databases">
        <title>Sequencing of cultivated peanut Arachis hypogaea provides insights into genome evolution and oil improvement.</title>
        <authorList>
            <person name="Chen X."/>
        </authorList>
    </citation>
    <scope>NUCLEOTIDE SEQUENCE [LARGE SCALE GENOMIC DNA]</scope>
    <source>
        <strain evidence="3">cv. Fuhuasheng</strain>
        <tissue evidence="2">Leaves</tissue>
    </source>
</reference>
<dbReference type="EMBL" id="SDMP01000009">
    <property type="protein sequence ID" value="RYR36935.1"/>
    <property type="molecule type" value="Genomic_DNA"/>
</dbReference>
<feature type="transmembrane region" description="Helical" evidence="1">
    <location>
        <begin position="44"/>
        <end position="65"/>
    </location>
</feature>
<dbReference type="Proteomes" id="UP000289738">
    <property type="component" value="Chromosome A09"/>
</dbReference>
<keyword evidence="3" id="KW-1185">Reference proteome</keyword>
<proteinExistence type="predicted"/>
<protein>
    <submittedName>
        <fullName evidence="2">Uncharacterized protein</fullName>
    </submittedName>
</protein>
<dbReference type="AlphaFoldDB" id="A0A445BE26"/>
<comment type="caution">
    <text evidence="2">The sequence shown here is derived from an EMBL/GenBank/DDBJ whole genome shotgun (WGS) entry which is preliminary data.</text>
</comment>
<accession>A0A445BE26</accession>
<keyword evidence="1" id="KW-0812">Transmembrane</keyword>
<evidence type="ECO:0000313" key="3">
    <source>
        <dbReference type="Proteomes" id="UP000289738"/>
    </source>
</evidence>
<gene>
    <name evidence="2" type="ORF">Ahy_A09g041883</name>
</gene>
<keyword evidence="1" id="KW-0472">Membrane</keyword>
<organism evidence="2 3">
    <name type="scientific">Arachis hypogaea</name>
    <name type="common">Peanut</name>
    <dbReference type="NCBI Taxonomy" id="3818"/>
    <lineage>
        <taxon>Eukaryota</taxon>
        <taxon>Viridiplantae</taxon>
        <taxon>Streptophyta</taxon>
        <taxon>Embryophyta</taxon>
        <taxon>Tracheophyta</taxon>
        <taxon>Spermatophyta</taxon>
        <taxon>Magnoliopsida</taxon>
        <taxon>eudicotyledons</taxon>
        <taxon>Gunneridae</taxon>
        <taxon>Pentapetalae</taxon>
        <taxon>rosids</taxon>
        <taxon>fabids</taxon>
        <taxon>Fabales</taxon>
        <taxon>Fabaceae</taxon>
        <taxon>Papilionoideae</taxon>
        <taxon>50 kb inversion clade</taxon>
        <taxon>dalbergioids sensu lato</taxon>
        <taxon>Dalbergieae</taxon>
        <taxon>Pterocarpus clade</taxon>
        <taxon>Arachis</taxon>
    </lineage>
</organism>
<keyword evidence="1" id="KW-1133">Transmembrane helix</keyword>